<dbReference type="InParanoid" id="A0A194XW61"/>
<proteinExistence type="predicted"/>
<dbReference type="RefSeq" id="XP_018078317.1">
    <property type="nucleotide sequence ID" value="XM_018222018.1"/>
</dbReference>
<protein>
    <submittedName>
        <fullName evidence="1">Uncharacterized protein</fullName>
    </submittedName>
</protein>
<dbReference type="EMBL" id="KQ947404">
    <property type="protein sequence ID" value="KUJ23962.1"/>
    <property type="molecule type" value="Genomic_DNA"/>
</dbReference>
<name>A0A194XW61_MOLSC</name>
<organism evidence="1 2">
    <name type="scientific">Mollisia scopiformis</name>
    <name type="common">Conifer needle endophyte fungus</name>
    <name type="synonym">Phialocephala scopiformis</name>
    <dbReference type="NCBI Taxonomy" id="149040"/>
    <lineage>
        <taxon>Eukaryota</taxon>
        <taxon>Fungi</taxon>
        <taxon>Dikarya</taxon>
        <taxon>Ascomycota</taxon>
        <taxon>Pezizomycotina</taxon>
        <taxon>Leotiomycetes</taxon>
        <taxon>Helotiales</taxon>
        <taxon>Mollisiaceae</taxon>
        <taxon>Mollisia</taxon>
    </lineage>
</organism>
<gene>
    <name evidence="1" type="ORF">LY89DRAFT_776168</name>
</gene>
<evidence type="ECO:0000313" key="1">
    <source>
        <dbReference type="EMBL" id="KUJ23962.1"/>
    </source>
</evidence>
<dbReference type="OrthoDB" id="5345836at2759"/>
<dbReference type="GeneID" id="28831744"/>
<sequence length="280" mass="29470">MAIYAQKRAYGSPLLLGTSMVDLLAAPNENDEATLAFVRTWFGNVVSAATIPSPGGILIHCSDAHLIPTNPTSRQYLDNRGNTVINAPSPPPGISLTANACGGFAKGFTYQAAANQIIILCSDSGKGALISSFTPSLDNYRTSGDLRIGPGVSENGLDILGMWLSTVILHELMHAASFAQQLGTFQLGQFPATLPDMVNGATVGEIYQFTPISGKQLGASTSTGQSTANNLQHNADSFALLAASWYLPPYAWVNGQCRKISAINQAPLVYTNTLPPPGQS</sequence>
<dbReference type="AlphaFoldDB" id="A0A194XW61"/>
<dbReference type="KEGG" id="psco:LY89DRAFT_776168"/>
<accession>A0A194XW61</accession>
<dbReference type="Proteomes" id="UP000070700">
    <property type="component" value="Unassembled WGS sequence"/>
</dbReference>
<evidence type="ECO:0000313" key="2">
    <source>
        <dbReference type="Proteomes" id="UP000070700"/>
    </source>
</evidence>
<keyword evidence="2" id="KW-1185">Reference proteome</keyword>
<reference evidence="1 2" key="1">
    <citation type="submission" date="2015-10" db="EMBL/GenBank/DDBJ databases">
        <title>Full genome of DAOMC 229536 Phialocephala scopiformis, a fungal endophyte of spruce producing the potent anti-insectan compound rugulosin.</title>
        <authorList>
            <consortium name="DOE Joint Genome Institute"/>
            <person name="Walker A.K."/>
            <person name="Frasz S.L."/>
            <person name="Seifert K.A."/>
            <person name="Miller J.D."/>
            <person name="Mondo S.J."/>
            <person name="Labutti K."/>
            <person name="Lipzen A."/>
            <person name="Dockter R."/>
            <person name="Kennedy M."/>
            <person name="Grigoriev I.V."/>
            <person name="Spatafora J.W."/>
        </authorList>
    </citation>
    <scope>NUCLEOTIDE SEQUENCE [LARGE SCALE GENOMIC DNA]</scope>
    <source>
        <strain evidence="1 2">CBS 120377</strain>
    </source>
</reference>